<sequence>MAPIDDALAAIKSLEPGEHFSYRAIARQFNVPHSTLSRRHQGRQRPREAKDTDQHKLNPQQELELVSYIKDLTKRGLPPTREMIQNFASSIATEPKIKQYDIQPRHTYNMDEKGFIIGITGRSKRVFSRQMWERKEVQAALQDGSREWITLLAAVCADGEALPLGLIYAASSGTLQLSWVADIKARKHEVFMASSPSGWSNNDVGAWESSFKTETILKSFEATSIWPMDPEVILKRFTQEESKEQDEDKAGPSALKESDWRQMDRLIRSAIKDKGAKELKEALTAKEKHKKRGKPLDLQQREEYHGGAVFWSPRKIREARARETVKQREEHEEQLAKANRKELAAAAKLYREQQAQERRVAREAAKVVREREKAEKEAARAARIEAQNTKRASQTAQKGKRKTSGPPPSKHKRQRRSGGSAAVAASPEATPAAPPKVNSRGRTINLPRKYKYYCGWLNNLIFEVVSMLFVDRCATWVAARTATVLGFRAPLSREPTQEHNYWRLCWYTGELFEAAAILAEIEEMPCHRPGHNLTRGKFQLSYHMRYTEDLPYCILR</sequence>
<evidence type="ECO:0000313" key="4">
    <source>
        <dbReference type="EMBL" id="KAF1958144.1"/>
    </source>
</evidence>
<feature type="region of interest" description="Disordered" evidence="2">
    <location>
        <begin position="32"/>
        <end position="57"/>
    </location>
</feature>
<feature type="compositionally biased region" description="Basic and acidic residues" evidence="2">
    <location>
        <begin position="45"/>
        <end position="56"/>
    </location>
</feature>
<feature type="region of interest" description="Disordered" evidence="2">
    <location>
        <begin position="378"/>
        <end position="441"/>
    </location>
</feature>
<feature type="compositionally biased region" description="Basic residues" evidence="2">
    <location>
        <begin position="398"/>
        <end position="416"/>
    </location>
</feature>
<protein>
    <recommendedName>
        <fullName evidence="3">HTH CENPB-type domain-containing protein</fullName>
    </recommendedName>
</protein>
<evidence type="ECO:0000256" key="2">
    <source>
        <dbReference type="SAM" id="MobiDB-lite"/>
    </source>
</evidence>
<gene>
    <name evidence="4" type="ORF">CC80DRAFT_533980</name>
</gene>
<dbReference type="OrthoDB" id="3942738at2759"/>
<proteinExistence type="predicted"/>
<feature type="domain" description="HTH CENPB-type" evidence="3">
    <location>
        <begin position="58"/>
        <end position="96"/>
    </location>
</feature>
<reference evidence="4" key="1">
    <citation type="journal article" date="2020" name="Stud. Mycol.">
        <title>101 Dothideomycetes genomes: a test case for predicting lifestyles and emergence of pathogens.</title>
        <authorList>
            <person name="Haridas S."/>
            <person name="Albert R."/>
            <person name="Binder M."/>
            <person name="Bloem J."/>
            <person name="Labutti K."/>
            <person name="Salamov A."/>
            <person name="Andreopoulos B."/>
            <person name="Baker S."/>
            <person name="Barry K."/>
            <person name="Bills G."/>
            <person name="Bluhm B."/>
            <person name="Cannon C."/>
            <person name="Castanera R."/>
            <person name="Culley D."/>
            <person name="Daum C."/>
            <person name="Ezra D."/>
            <person name="Gonzalez J."/>
            <person name="Henrissat B."/>
            <person name="Kuo A."/>
            <person name="Liang C."/>
            <person name="Lipzen A."/>
            <person name="Lutzoni F."/>
            <person name="Magnuson J."/>
            <person name="Mondo S."/>
            <person name="Nolan M."/>
            <person name="Ohm R."/>
            <person name="Pangilinan J."/>
            <person name="Park H.-J."/>
            <person name="Ramirez L."/>
            <person name="Alfaro M."/>
            <person name="Sun H."/>
            <person name="Tritt A."/>
            <person name="Yoshinaga Y."/>
            <person name="Zwiers L.-H."/>
            <person name="Turgeon B."/>
            <person name="Goodwin S."/>
            <person name="Spatafora J."/>
            <person name="Crous P."/>
            <person name="Grigoriev I."/>
        </authorList>
    </citation>
    <scope>NUCLEOTIDE SEQUENCE</scope>
    <source>
        <strain evidence="4">CBS 675.92</strain>
    </source>
</reference>
<evidence type="ECO:0000313" key="5">
    <source>
        <dbReference type="Proteomes" id="UP000800035"/>
    </source>
</evidence>
<name>A0A6A5U0L3_9PLEO</name>
<keyword evidence="5" id="KW-1185">Reference proteome</keyword>
<feature type="compositionally biased region" description="Low complexity" evidence="2">
    <location>
        <begin position="421"/>
        <end position="431"/>
    </location>
</feature>
<dbReference type="EMBL" id="ML976987">
    <property type="protein sequence ID" value="KAF1958144.1"/>
    <property type="molecule type" value="Genomic_DNA"/>
</dbReference>
<feature type="compositionally biased region" description="Polar residues" evidence="2">
    <location>
        <begin position="387"/>
        <end position="397"/>
    </location>
</feature>
<keyword evidence="1" id="KW-0238">DNA-binding</keyword>
<dbReference type="AlphaFoldDB" id="A0A6A5U0L3"/>
<dbReference type="GO" id="GO:0003677">
    <property type="term" value="F:DNA binding"/>
    <property type="evidence" value="ECO:0007669"/>
    <property type="project" value="UniProtKB-KW"/>
</dbReference>
<evidence type="ECO:0000259" key="3">
    <source>
        <dbReference type="Pfam" id="PF03221"/>
    </source>
</evidence>
<accession>A0A6A5U0L3</accession>
<evidence type="ECO:0000256" key="1">
    <source>
        <dbReference type="ARBA" id="ARBA00023125"/>
    </source>
</evidence>
<dbReference type="Pfam" id="PF03221">
    <property type="entry name" value="HTH_Tnp_Tc5"/>
    <property type="match status" value="1"/>
</dbReference>
<dbReference type="InterPro" id="IPR006600">
    <property type="entry name" value="HTH_CenpB_DNA-bd_dom"/>
</dbReference>
<organism evidence="4 5">
    <name type="scientific">Byssothecium circinans</name>
    <dbReference type="NCBI Taxonomy" id="147558"/>
    <lineage>
        <taxon>Eukaryota</taxon>
        <taxon>Fungi</taxon>
        <taxon>Dikarya</taxon>
        <taxon>Ascomycota</taxon>
        <taxon>Pezizomycotina</taxon>
        <taxon>Dothideomycetes</taxon>
        <taxon>Pleosporomycetidae</taxon>
        <taxon>Pleosporales</taxon>
        <taxon>Massarineae</taxon>
        <taxon>Massarinaceae</taxon>
        <taxon>Byssothecium</taxon>
    </lineage>
</organism>
<dbReference type="Proteomes" id="UP000800035">
    <property type="component" value="Unassembled WGS sequence"/>
</dbReference>